<protein>
    <submittedName>
        <fullName evidence="3">Uncharacterized protein</fullName>
    </submittedName>
</protein>
<accession>A0A0N4ZCT8</accession>
<name>A0A0N4ZCT8_PARTI</name>
<proteinExistence type="predicted"/>
<keyword evidence="2" id="KW-1185">Reference proteome</keyword>
<dbReference type="AlphaFoldDB" id="A0A0N4ZCT8"/>
<dbReference type="Proteomes" id="UP000038045">
    <property type="component" value="Unplaced"/>
</dbReference>
<sequence>MASDVKEAVGAADRPVSNDVGFGVADGDAHPETLELRVPKGEAHPFRRQGVDQAFGDLSGPGVLNHSISPRAHEGSRFWSRLWSPHGHQPGGFRRIIEKSAGKERTLNLPTTRVFEPFRATEKNPKVRALCPSRGSPTSSGAGSGAGNGDPPAEAARRWAGGRCGAVACGPGRACGRPSSGCRGRRRRRYSARSCARRASAG</sequence>
<reference evidence="3" key="1">
    <citation type="submission" date="2017-02" db="UniProtKB">
        <authorList>
            <consortium name="WormBaseParasite"/>
        </authorList>
    </citation>
    <scope>IDENTIFICATION</scope>
</reference>
<feature type="region of interest" description="Disordered" evidence="1">
    <location>
        <begin position="1"/>
        <end position="28"/>
    </location>
</feature>
<feature type="region of interest" description="Disordered" evidence="1">
    <location>
        <begin position="125"/>
        <end position="156"/>
    </location>
</feature>
<dbReference type="WBParaSite" id="PTRK_0000534000.1">
    <property type="protein sequence ID" value="PTRK_0000534000.1"/>
    <property type="gene ID" value="PTRK_0000534000"/>
</dbReference>
<organism evidence="2 3">
    <name type="scientific">Parastrongyloides trichosuri</name>
    <name type="common">Possum-specific nematode worm</name>
    <dbReference type="NCBI Taxonomy" id="131310"/>
    <lineage>
        <taxon>Eukaryota</taxon>
        <taxon>Metazoa</taxon>
        <taxon>Ecdysozoa</taxon>
        <taxon>Nematoda</taxon>
        <taxon>Chromadorea</taxon>
        <taxon>Rhabditida</taxon>
        <taxon>Tylenchina</taxon>
        <taxon>Panagrolaimomorpha</taxon>
        <taxon>Strongyloidoidea</taxon>
        <taxon>Strongyloididae</taxon>
        <taxon>Parastrongyloides</taxon>
    </lineage>
</organism>
<feature type="compositionally biased region" description="Low complexity" evidence="1">
    <location>
        <begin position="132"/>
        <end position="141"/>
    </location>
</feature>
<feature type="compositionally biased region" description="Low complexity" evidence="1">
    <location>
        <begin position="192"/>
        <end position="202"/>
    </location>
</feature>
<evidence type="ECO:0000256" key="1">
    <source>
        <dbReference type="SAM" id="MobiDB-lite"/>
    </source>
</evidence>
<evidence type="ECO:0000313" key="3">
    <source>
        <dbReference type="WBParaSite" id="PTRK_0000534000.1"/>
    </source>
</evidence>
<feature type="region of interest" description="Disordered" evidence="1">
    <location>
        <begin position="174"/>
        <end position="202"/>
    </location>
</feature>
<evidence type="ECO:0000313" key="2">
    <source>
        <dbReference type="Proteomes" id="UP000038045"/>
    </source>
</evidence>